<evidence type="ECO:0000256" key="1">
    <source>
        <dbReference type="SAM" id="MobiDB-lite"/>
    </source>
</evidence>
<accession>A0A5C3NRJ6</accession>
<reference evidence="2 3" key="1">
    <citation type="journal article" date="2019" name="Nat. Ecol. Evol.">
        <title>Megaphylogeny resolves global patterns of mushroom evolution.</title>
        <authorList>
            <person name="Varga T."/>
            <person name="Krizsan K."/>
            <person name="Foldi C."/>
            <person name="Dima B."/>
            <person name="Sanchez-Garcia M."/>
            <person name="Sanchez-Ramirez S."/>
            <person name="Szollosi G.J."/>
            <person name="Szarkandi J.G."/>
            <person name="Papp V."/>
            <person name="Albert L."/>
            <person name="Andreopoulos W."/>
            <person name="Angelini C."/>
            <person name="Antonin V."/>
            <person name="Barry K.W."/>
            <person name="Bougher N.L."/>
            <person name="Buchanan P."/>
            <person name="Buyck B."/>
            <person name="Bense V."/>
            <person name="Catcheside P."/>
            <person name="Chovatia M."/>
            <person name="Cooper J."/>
            <person name="Damon W."/>
            <person name="Desjardin D."/>
            <person name="Finy P."/>
            <person name="Geml J."/>
            <person name="Haridas S."/>
            <person name="Hughes K."/>
            <person name="Justo A."/>
            <person name="Karasinski D."/>
            <person name="Kautmanova I."/>
            <person name="Kiss B."/>
            <person name="Kocsube S."/>
            <person name="Kotiranta H."/>
            <person name="LaButti K.M."/>
            <person name="Lechner B.E."/>
            <person name="Liimatainen K."/>
            <person name="Lipzen A."/>
            <person name="Lukacs Z."/>
            <person name="Mihaltcheva S."/>
            <person name="Morgado L.N."/>
            <person name="Niskanen T."/>
            <person name="Noordeloos M.E."/>
            <person name="Ohm R.A."/>
            <person name="Ortiz-Santana B."/>
            <person name="Ovrebo C."/>
            <person name="Racz N."/>
            <person name="Riley R."/>
            <person name="Savchenko A."/>
            <person name="Shiryaev A."/>
            <person name="Soop K."/>
            <person name="Spirin V."/>
            <person name="Szebenyi C."/>
            <person name="Tomsovsky M."/>
            <person name="Tulloss R.E."/>
            <person name="Uehling J."/>
            <person name="Grigoriev I.V."/>
            <person name="Vagvolgyi C."/>
            <person name="Papp T."/>
            <person name="Martin F.M."/>
            <person name="Miettinen O."/>
            <person name="Hibbett D.S."/>
            <person name="Nagy L.G."/>
        </authorList>
    </citation>
    <scope>NUCLEOTIDE SEQUENCE [LARGE SCALE GENOMIC DNA]</scope>
    <source>
        <strain evidence="2 3">HHB13444</strain>
    </source>
</reference>
<dbReference type="AlphaFoldDB" id="A0A5C3NRJ6"/>
<dbReference type="EMBL" id="ML211884">
    <property type="protein sequence ID" value="TFK79955.1"/>
    <property type="molecule type" value="Genomic_DNA"/>
</dbReference>
<sequence>MSQSSARNQSHTIAGHATPPDDPSLEPSTPRKRSRPHSENPLQETPNGTLSAGSTPATPQPAEKLAVPFNSPKGRKIAHINISEYVAQTNDLVTDTWVSPETSTYLYKFINYNNPLGTRFPIHRVPANLHWTVVDEDPRFMQVTHLNRPLLIWILGALVDASLVTTRAFPTPRVRVVIDFLRERDRQAAVALYNKAASQTLTHMDTLETTAPADDNEGPPSYEEIYDARQCFADKSKMSSISQAKLFSGDIVLAECSLVRAETSTSKTVMFSLNTLYWMAESPRAGKTPVLFKQPPFPDVITYS</sequence>
<feature type="compositionally biased region" description="Polar residues" evidence="1">
    <location>
        <begin position="1"/>
        <end position="12"/>
    </location>
</feature>
<dbReference type="Proteomes" id="UP000308197">
    <property type="component" value="Unassembled WGS sequence"/>
</dbReference>
<name>A0A5C3NRJ6_9APHY</name>
<organism evidence="2 3">
    <name type="scientific">Polyporus arcularius HHB13444</name>
    <dbReference type="NCBI Taxonomy" id="1314778"/>
    <lineage>
        <taxon>Eukaryota</taxon>
        <taxon>Fungi</taxon>
        <taxon>Dikarya</taxon>
        <taxon>Basidiomycota</taxon>
        <taxon>Agaricomycotina</taxon>
        <taxon>Agaricomycetes</taxon>
        <taxon>Polyporales</taxon>
        <taxon>Polyporaceae</taxon>
        <taxon>Polyporus</taxon>
    </lineage>
</organism>
<proteinExistence type="predicted"/>
<feature type="compositionally biased region" description="Polar residues" evidence="1">
    <location>
        <begin position="40"/>
        <end position="57"/>
    </location>
</feature>
<keyword evidence="3" id="KW-1185">Reference proteome</keyword>
<feature type="region of interest" description="Disordered" evidence="1">
    <location>
        <begin position="1"/>
        <end position="68"/>
    </location>
</feature>
<evidence type="ECO:0000313" key="2">
    <source>
        <dbReference type="EMBL" id="TFK79955.1"/>
    </source>
</evidence>
<protein>
    <submittedName>
        <fullName evidence="2">Uncharacterized protein</fullName>
    </submittedName>
</protein>
<dbReference type="InParanoid" id="A0A5C3NRJ6"/>
<gene>
    <name evidence="2" type="ORF">K466DRAFT_605737</name>
</gene>
<evidence type="ECO:0000313" key="3">
    <source>
        <dbReference type="Proteomes" id="UP000308197"/>
    </source>
</evidence>